<dbReference type="AlphaFoldDB" id="A0A9W6HQK3"/>
<comment type="subcellular location">
    <subcellularLocation>
        <location evidence="1">Membrane</location>
        <topology evidence="1">Single-pass membrane protein</topology>
    </subcellularLocation>
</comment>
<evidence type="ECO:0000313" key="7">
    <source>
        <dbReference type="Proteomes" id="UP001142325"/>
    </source>
</evidence>
<name>A0A9W6HQK3_9MICO</name>
<dbReference type="EMBL" id="BSET01000001">
    <property type="protein sequence ID" value="GLK00557.1"/>
    <property type="molecule type" value="Genomic_DNA"/>
</dbReference>
<dbReference type="GO" id="GO:0016020">
    <property type="term" value="C:membrane"/>
    <property type="evidence" value="ECO:0007669"/>
    <property type="project" value="UniProtKB-SubCell"/>
</dbReference>
<comment type="caution">
    <text evidence="6">The sequence shown here is derived from an EMBL/GenBank/DDBJ whole genome shotgun (WGS) entry which is preliminary data.</text>
</comment>
<evidence type="ECO:0000256" key="3">
    <source>
        <dbReference type="ARBA" id="ARBA00022989"/>
    </source>
</evidence>
<evidence type="ECO:0000313" key="6">
    <source>
        <dbReference type="EMBL" id="GLK00557.1"/>
    </source>
</evidence>
<keyword evidence="2 5" id="KW-0812">Transmembrane</keyword>
<accession>A0A9W6HQK3</accession>
<dbReference type="Proteomes" id="UP001142325">
    <property type="component" value="Unassembled WGS sequence"/>
</dbReference>
<keyword evidence="3 5" id="KW-1133">Transmembrane helix</keyword>
<dbReference type="InterPro" id="IPR007343">
    <property type="entry name" value="Uncharacterised_pept_Zn_put"/>
</dbReference>
<dbReference type="PANTHER" id="PTHR30168">
    <property type="entry name" value="PUTATIVE MEMBRANE PROTEIN YPFJ"/>
    <property type="match status" value="1"/>
</dbReference>
<gene>
    <name evidence="6" type="ORF">GCM10017596_02720</name>
</gene>
<reference evidence="6" key="2">
    <citation type="submission" date="2023-01" db="EMBL/GenBank/DDBJ databases">
        <authorList>
            <person name="Sun Q."/>
            <person name="Evtushenko L."/>
        </authorList>
    </citation>
    <scope>NUCLEOTIDE SEQUENCE</scope>
    <source>
        <strain evidence="6">VKM Ac-1958</strain>
    </source>
</reference>
<proteinExistence type="predicted"/>
<organism evidence="6 7">
    <name type="scientific">Microbacterium keratanolyticum</name>
    <dbReference type="NCBI Taxonomy" id="67574"/>
    <lineage>
        <taxon>Bacteria</taxon>
        <taxon>Bacillati</taxon>
        <taxon>Actinomycetota</taxon>
        <taxon>Actinomycetes</taxon>
        <taxon>Micrococcales</taxon>
        <taxon>Microbacteriaceae</taxon>
        <taxon>Microbacterium</taxon>
    </lineage>
</organism>
<evidence type="ECO:0000256" key="2">
    <source>
        <dbReference type="ARBA" id="ARBA00022692"/>
    </source>
</evidence>
<reference evidence="6" key="1">
    <citation type="journal article" date="2014" name="Int. J. Syst. Evol. Microbiol.">
        <title>Complete genome sequence of Corynebacterium casei LMG S-19264T (=DSM 44701T), isolated from a smear-ripened cheese.</title>
        <authorList>
            <consortium name="US DOE Joint Genome Institute (JGI-PGF)"/>
            <person name="Walter F."/>
            <person name="Albersmeier A."/>
            <person name="Kalinowski J."/>
            <person name="Ruckert C."/>
        </authorList>
    </citation>
    <scope>NUCLEOTIDE SEQUENCE</scope>
    <source>
        <strain evidence="6">VKM Ac-1958</strain>
    </source>
</reference>
<evidence type="ECO:0000256" key="1">
    <source>
        <dbReference type="ARBA" id="ARBA00004167"/>
    </source>
</evidence>
<evidence type="ECO:0000256" key="5">
    <source>
        <dbReference type="SAM" id="Phobius"/>
    </source>
</evidence>
<dbReference type="Pfam" id="PF04228">
    <property type="entry name" value="Zn_peptidase"/>
    <property type="match status" value="1"/>
</dbReference>
<sequence>MTFNPNADVSNNTARRRGRTAAIAGGGIGIGAIAVMLISAFTGVDLTGLLGGGSPGGSTGSSQGTVIENCETGQDANENDDCRIAAASLALDQFWDENLNGYVKPSLTIVDGSTPTQCGTASNAVGPFYCPPEQGVYLDPTFFQILRQQFGASAGNLSQLYILAHEYGHHVQNLMGTMEAYPNNGTGPMSNGVRMELQADCYAGAWVGAMTEQEDASGQPYLKAPTEQELTDAINAAMVVGDDHIQQQSGFVNPESFTHGTSEQRARWFATGYKYGLGQCDAFATDDL</sequence>
<protein>
    <submittedName>
        <fullName evidence="6">Membrane protein</fullName>
    </submittedName>
</protein>
<evidence type="ECO:0000256" key="4">
    <source>
        <dbReference type="ARBA" id="ARBA00023136"/>
    </source>
</evidence>
<dbReference type="RefSeq" id="WP_204938271.1">
    <property type="nucleotide sequence ID" value="NZ_BAAAUM010000001.1"/>
</dbReference>
<keyword evidence="7" id="KW-1185">Reference proteome</keyword>
<keyword evidence="4 5" id="KW-0472">Membrane</keyword>
<feature type="transmembrane region" description="Helical" evidence="5">
    <location>
        <begin position="21"/>
        <end position="41"/>
    </location>
</feature>
<dbReference type="PANTHER" id="PTHR30168:SF0">
    <property type="entry name" value="INNER MEMBRANE PROTEIN"/>
    <property type="match status" value="1"/>
</dbReference>